<evidence type="ECO:0007829" key="3">
    <source>
        <dbReference type="PeptideAtlas" id="A0A2R8YCJ1"/>
    </source>
</evidence>
<keyword evidence="3 4" id="KW-1267">Proteomics identification</keyword>
<protein>
    <submittedName>
        <fullName evidence="1">Regulator of G protein signaling 12</fullName>
    </submittedName>
</protein>
<sequence>MDSEGWFAVHGWKYLVKWHHSGSYQLYPELTGADLKDCVSNNSLSSNASLPSVQSCRRLRERRVASWAVSFERLLQDPV</sequence>
<dbReference type="HGNC" id="HGNC:9994">
    <property type="gene designation" value="RGS12"/>
</dbReference>
<dbReference type="Antibodypedia" id="22482">
    <property type="antibodies" value="97 antibodies from 22 providers"/>
</dbReference>
<reference evidence="1" key="4">
    <citation type="submission" date="2025-08" db="UniProtKB">
        <authorList>
            <consortium name="Ensembl"/>
        </authorList>
    </citation>
    <scope>IDENTIFICATION</scope>
</reference>
<dbReference type="OrthoDB" id="196547at2759"/>
<dbReference type="EMBL" id="AL590235">
    <property type="status" value="NOT_ANNOTATED_CDS"/>
    <property type="molecule type" value="Genomic_DNA"/>
</dbReference>
<dbReference type="GeneTree" id="ENSGT00940000159741"/>
<dbReference type="Gene3D" id="1.10.196.10">
    <property type="match status" value="1"/>
</dbReference>
<accession>A0A2R8YCJ1</accession>
<reference evidence="1" key="5">
    <citation type="submission" date="2025-09" db="UniProtKB">
        <authorList>
            <consortium name="Ensembl"/>
        </authorList>
    </citation>
    <scope>IDENTIFICATION</scope>
</reference>
<dbReference type="OpenTargets" id="ENSG00000159788"/>
<reference evidence="1 2" key="2">
    <citation type="journal article" date="2004" name="Nature">
        <title>Finishing the euchromatic sequence of the human genome.</title>
        <authorList>
            <consortium name="International Human Genome Sequencing Consortium"/>
        </authorList>
    </citation>
    <scope>NUCLEOTIDE SEQUENCE [LARGE SCALE GENOMIC DNA]</scope>
</reference>
<dbReference type="InterPro" id="IPR024066">
    <property type="entry name" value="RGS_subdom1/3"/>
</dbReference>
<dbReference type="GO" id="GO:0005096">
    <property type="term" value="F:GTPase activator activity"/>
    <property type="evidence" value="ECO:0007669"/>
    <property type="project" value="InterPro"/>
</dbReference>
<feature type="non-terminal residue" evidence="1">
    <location>
        <position position="79"/>
    </location>
</feature>
<evidence type="ECO:0000313" key="2">
    <source>
        <dbReference type="Proteomes" id="UP000005640"/>
    </source>
</evidence>
<dbReference type="PANTHER" id="PTHR45945:SF1">
    <property type="entry name" value="REGULATOR OF G-PROTEIN SIGNALING 12"/>
    <property type="match status" value="1"/>
</dbReference>
<dbReference type="Proteomes" id="UP000005640">
    <property type="component" value="Chromosome 4"/>
</dbReference>
<reference evidence="1 2" key="3">
    <citation type="journal article" date="2005" name="Nature">
        <title>Generation and annotation of the DNA sequences of human chromosomes 2 and 4.</title>
        <authorList>
            <person name="Hillier L.W."/>
            <person name="Graves T.A."/>
            <person name="Fulton R.S."/>
            <person name="Fulton L.A."/>
            <person name="Pepin K.H."/>
            <person name="Minx P."/>
            <person name="Wagner-McPherson C."/>
            <person name="Layman D."/>
            <person name="Wylie K."/>
            <person name="Sekhon M."/>
            <person name="Becker M.C."/>
            <person name="Fewell G.A."/>
            <person name="Delehaunty K.D."/>
            <person name="Miner T.L."/>
            <person name="Nash W.E."/>
            <person name="Kremitzki C."/>
            <person name="Oddy L."/>
            <person name="Du H."/>
            <person name="Sun H."/>
            <person name="Bradshaw-Cordum H."/>
            <person name="Ali J."/>
            <person name="Carter J."/>
            <person name="Cordes M."/>
            <person name="Harris A."/>
            <person name="Isak A."/>
            <person name="van Brunt A."/>
            <person name="Nguyen C."/>
            <person name="Du F."/>
            <person name="Courtney L."/>
            <person name="Kalicki J."/>
            <person name="Ozersky P."/>
            <person name="Abbott S."/>
            <person name="Armstrong J."/>
            <person name="Belter E.A."/>
            <person name="Caruso L."/>
            <person name="Cedroni M."/>
            <person name="Cotton M."/>
            <person name="Davidson T."/>
            <person name="Desai A."/>
            <person name="Elliott G."/>
            <person name="Erb T."/>
            <person name="Fronick C."/>
            <person name="Gaige T."/>
            <person name="Haakenson W."/>
            <person name="Haglund K."/>
            <person name="Holmes A."/>
            <person name="Harkins R."/>
            <person name="Kim K."/>
            <person name="Kruchowski S.S."/>
            <person name="Strong C.M."/>
            <person name="Grewal N."/>
            <person name="Goyea E."/>
            <person name="Hou S."/>
            <person name="Levy A."/>
            <person name="Martinka S."/>
            <person name="Mead K."/>
            <person name="McLellan M.D."/>
            <person name="Meyer R."/>
            <person name="Randall-Maher J."/>
            <person name="Tomlinson C."/>
            <person name="Dauphin-Kohlberg S."/>
            <person name="Kozlowicz-Reilly A."/>
            <person name="Shah N."/>
            <person name="Swearengen-Shahid S."/>
            <person name="Snider J."/>
            <person name="Strong J.T."/>
            <person name="Thompson J."/>
            <person name="Yoakum M."/>
            <person name="Leonard S."/>
            <person name="Pearman C."/>
            <person name="Trani L."/>
            <person name="Radionenko M."/>
            <person name="Waligorski J.E."/>
            <person name="Wang C."/>
            <person name="Rock S.M."/>
            <person name="Tin-Wollam A.M."/>
            <person name="Maupin R."/>
            <person name="Latreille P."/>
            <person name="Wendl M.C."/>
            <person name="Yang S.P."/>
            <person name="Pohl C."/>
            <person name="Wallis J.W."/>
            <person name="Spieth J."/>
            <person name="Bieri T.A."/>
            <person name="Berkowicz N."/>
            <person name="Nelson J.O."/>
            <person name="Osborne J."/>
            <person name="Ding L."/>
            <person name="Meyer R."/>
            <person name="Sabo A."/>
            <person name="Shotland Y."/>
            <person name="Sinha P."/>
            <person name="Wohldmann P.E."/>
            <person name="Cook L.L."/>
            <person name="Hickenbotham M.T."/>
            <person name="Eldred J."/>
            <person name="Williams D."/>
            <person name="Jones T.A."/>
            <person name="She X."/>
            <person name="Ciccarelli F.D."/>
            <person name="Izaurralde E."/>
            <person name="Taylor J."/>
            <person name="Schmutz J."/>
            <person name="Myers R.M."/>
            <person name="Cox D.R."/>
            <person name="Huang X."/>
            <person name="McPherson J.D."/>
            <person name="Mardis E.R."/>
            <person name="Clifton S.W."/>
            <person name="Warren W.C."/>
            <person name="Chinwalla A.T."/>
            <person name="Eddy S.R."/>
            <person name="Marra M.A."/>
            <person name="Ovcharenko I."/>
            <person name="Furey T.S."/>
            <person name="Miller W."/>
            <person name="Eichler E.E."/>
            <person name="Bork P."/>
            <person name="Suyama M."/>
            <person name="Torrents D."/>
            <person name="Waterston R.H."/>
            <person name="Wilson R.K."/>
        </authorList>
    </citation>
    <scope>NUCLEOTIDE SEQUENCE [LARGE SCALE GENOMIC DNA]</scope>
</reference>
<reference evidence="1 2" key="1">
    <citation type="journal article" date="2001" name="Nature">
        <title>Initial sequencing and analysis of the human genome.</title>
        <authorList>
            <consortium name="International Human Genome Sequencing Consortium"/>
            <person name="Lander E.S."/>
            <person name="Linton L.M."/>
            <person name="Birren B."/>
            <person name="Nusbaum C."/>
            <person name="Zody M.C."/>
            <person name="Baldwin J."/>
            <person name="Devon K."/>
            <person name="Dewar K."/>
            <person name="Doyle M."/>
            <person name="FitzHugh W."/>
            <person name="Funke R."/>
            <person name="Gage D."/>
            <person name="Harris K."/>
            <person name="Heaford A."/>
            <person name="Howland J."/>
            <person name="Kann L."/>
            <person name="Lehoczky J."/>
            <person name="LeVine R."/>
            <person name="McEwan P."/>
            <person name="McKernan K."/>
            <person name="Meldrim J."/>
            <person name="Mesirov J.P."/>
            <person name="Miranda C."/>
            <person name="Morris W."/>
            <person name="Naylor J."/>
            <person name="Raymond C."/>
            <person name="Rosetti M."/>
            <person name="Santos R."/>
            <person name="Sheridan A."/>
            <person name="Sougnez C."/>
            <person name="Stange-Thomann N."/>
            <person name="Stojanovic N."/>
            <person name="Subramanian A."/>
            <person name="Wyman D."/>
            <person name="Rogers J."/>
            <person name="Sulston J."/>
            <person name="Ainscough R."/>
            <person name="Beck S."/>
            <person name="Bentley D."/>
            <person name="Burton J."/>
            <person name="Clee C."/>
            <person name="Carter N."/>
            <person name="Coulson A."/>
            <person name="Deadman R."/>
            <person name="Deloukas P."/>
            <person name="Dunham A."/>
            <person name="Dunham I."/>
            <person name="Durbin R."/>
            <person name="French L."/>
            <person name="Grafham D."/>
            <person name="Gregory S."/>
            <person name="Hubbard T."/>
            <person name="Humphray S."/>
            <person name="Hunt A."/>
            <person name="Jones M."/>
            <person name="Lloyd C."/>
            <person name="McMurray A."/>
            <person name="Matthews L."/>
            <person name="Mercer S."/>
            <person name="Milne S."/>
            <person name="Mullikin J.C."/>
            <person name="Mungall A."/>
            <person name="Plumb R."/>
            <person name="Ross M."/>
            <person name="Shownkeen R."/>
            <person name="Sims S."/>
            <person name="Waterston R.H."/>
            <person name="Wilson R.K."/>
            <person name="Hillier L.W."/>
            <person name="McPherson J.D."/>
            <person name="Marra M.A."/>
            <person name="Mardis E.R."/>
            <person name="Fulton L.A."/>
            <person name="Chinwalla A.T."/>
            <person name="Pepin K.H."/>
            <person name="Gish W.R."/>
            <person name="Chissoe S.L."/>
            <person name="Wendl M.C."/>
            <person name="Delehaunty K.D."/>
            <person name="Miner T.L."/>
            <person name="Delehaunty A."/>
            <person name="Kramer J.B."/>
            <person name="Cook L.L."/>
            <person name="Fulton R.S."/>
            <person name="Johnson D.L."/>
            <person name="Minx P.J."/>
            <person name="Clifton S.W."/>
            <person name="Hawkins T."/>
            <person name="Branscomb E."/>
            <person name="Predki P."/>
            <person name="Richardson P."/>
            <person name="Wenning S."/>
            <person name="Slezak T."/>
            <person name="Doggett N."/>
            <person name="Cheng J.F."/>
            <person name="Olsen A."/>
            <person name="Lucas S."/>
            <person name="Elkin C."/>
            <person name="Uberbacher E."/>
            <person name="Frazier M."/>
            <person name="Gibbs R.A."/>
            <person name="Muzny D.M."/>
            <person name="Scherer S.E."/>
            <person name="Bouck J.B."/>
            <person name="Sodergren E.J."/>
            <person name="Worley K.C."/>
            <person name="Rives C.M."/>
            <person name="Gorrell J.H."/>
            <person name="Metzker M.L."/>
            <person name="Naylor S.L."/>
            <person name="Kucherlapati R.S."/>
            <person name="Nelson D.L."/>
            <person name="Weinstock G.M."/>
            <person name="Sakaki Y."/>
            <person name="Fujiyama A."/>
            <person name="Hattori M."/>
            <person name="Yada T."/>
            <person name="Toyoda A."/>
            <person name="Itoh T."/>
            <person name="Kawagoe C."/>
            <person name="Watanabe H."/>
            <person name="Totoki Y."/>
            <person name="Taylor T."/>
            <person name="Weissenbach J."/>
            <person name="Heilig R."/>
            <person name="Saurin W."/>
            <person name="Artiguenave F."/>
            <person name="Brottier P."/>
            <person name="Bruls T."/>
            <person name="Pelletier E."/>
            <person name="Robert C."/>
            <person name="Wincker P."/>
            <person name="Smith D.R."/>
            <person name="Doucette-Stamm L."/>
            <person name="Rubenfield M."/>
            <person name="Weinstock K."/>
            <person name="Lee H.M."/>
            <person name="Dubois J."/>
            <person name="Rosenthal A."/>
            <person name="Platzer M."/>
            <person name="Nyakatura G."/>
            <person name="Taudien S."/>
            <person name="Rump A."/>
            <person name="Yang H."/>
            <person name="Yu J."/>
            <person name="Wang J."/>
            <person name="Huang G."/>
            <person name="Gu J."/>
            <person name="Hood L."/>
            <person name="Rowen L."/>
            <person name="Madan A."/>
            <person name="Qin S."/>
            <person name="Davis R.W."/>
            <person name="Federspiel N.A."/>
            <person name="Abola A.P."/>
            <person name="Proctor M.J."/>
            <person name="Myers R.M."/>
            <person name="Schmutz J."/>
            <person name="Dickson M."/>
            <person name="Grimwood J."/>
            <person name="Cox D.R."/>
            <person name="Olson M.V."/>
            <person name="Kaul R."/>
            <person name="Raymond C."/>
            <person name="Shimizu N."/>
            <person name="Kawasaki K."/>
            <person name="Minoshima S."/>
            <person name="Evans G.A."/>
            <person name="Athanasiou M."/>
            <person name="Schultz R."/>
            <person name="Roe B.A."/>
            <person name="Chen F."/>
            <person name="Pan H."/>
            <person name="Ramser J."/>
            <person name="Lehrach H."/>
            <person name="Reinhardt R."/>
            <person name="McCombie W.R."/>
            <person name="de la Bastide M."/>
            <person name="Dedhia N."/>
            <person name="Blocker H."/>
            <person name="Hornischer K."/>
            <person name="Nordsiek G."/>
            <person name="Agarwala R."/>
            <person name="Aravind L."/>
            <person name="Bailey J.A."/>
            <person name="Bateman A."/>
            <person name="Batzoglou S."/>
            <person name="Birney E."/>
            <person name="Bork P."/>
            <person name="Brown D.G."/>
            <person name="Burge C.B."/>
            <person name="Cerutti L."/>
            <person name="Chen H.C."/>
            <person name="Church D."/>
            <person name="Clamp M."/>
            <person name="Copley R.R."/>
            <person name="Doerks T."/>
            <person name="Eddy S.R."/>
            <person name="Eichler E.E."/>
            <person name="Furey T.S."/>
            <person name="Galagan J."/>
            <person name="Gilbert J.G."/>
            <person name="Harmon C."/>
            <person name="Hayashizaki Y."/>
            <person name="Haussler D."/>
            <person name="Hermjakob H."/>
            <person name="Hokamp K."/>
            <person name="Jang W."/>
            <person name="Johnson L.S."/>
            <person name="Jones T.A."/>
            <person name="Kasif S."/>
            <person name="Kaspryzk A."/>
            <person name="Kennedy S."/>
            <person name="Kent W.J."/>
            <person name="Kitts P."/>
            <person name="Koonin E.V."/>
            <person name="Korf I."/>
            <person name="Kulp D."/>
            <person name="Lancet D."/>
            <person name="Lowe T.M."/>
            <person name="McLysaght A."/>
            <person name="Mikkelsen T."/>
            <person name="Moran J.V."/>
            <person name="Mulder N."/>
            <person name="Pollara V.J."/>
            <person name="Ponting C.P."/>
            <person name="Schuler G."/>
            <person name="Schultz J."/>
            <person name="Slater G."/>
            <person name="Smit A.F."/>
            <person name="Stupka E."/>
            <person name="Szustakowski J."/>
            <person name="Thierry-Mieg D."/>
            <person name="Thierry-Mieg J."/>
            <person name="Wagner L."/>
            <person name="Wallis J."/>
            <person name="Wheeler R."/>
            <person name="Williams A."/>
            <person name="Wolf Y.I."/>
            <person name="Wolfe K.H."/>
            <person name="Yang S.P."/>
            <person name="Yeh R.F."/>
            <person name="Collins F."/>
            <person name="Guyer M.S."/>
            <person name="Peterson J."/>
            <person name="Felsenfeld A."/>
            <person name="Wetterstrand K.A."/>
            <person name="Patrinos A."/>
            <person name="Morgan M.J."/>
            <person name="de Jong P."/>
            <person name="Catanese J.J."/>
            <person name="Osoegawa K."/>
            <person name="Shizuya H."/>
            <person name="Choi S."/>
            <person name="Chen Y.J."/>
        </authorList>
    </citation>
    <scope>NUCLEOTIDE SEQUENCE [LARGE SCALE GENOMIC DNA]</scope>
</reference>
<gene>
    <name evidence="1" type="primary">RGS12</name>
</gene>
<dbReference type="Ensembl" id="ENST00000643191.1">
    <property type="protein sequence ID" value="ENSP00000493646.1"/>
    <property type="gene ID" value="ENSG00000159788.20"/>
</dbReference>
<dbReference type="PANTHER" id="PTHR45945">
    <property type="entry name" value="REGULATOR OF G-PROTEIN SIGNALING LOCO"/>
    <property type="match status" value="1"/>
</dbReference>
<name>A0A2R8YCJ1_HUMAN</name>
<dbReference type="Bgee" id="ENSG00000159788">
    <property type="expression patterns" value="Expressed in ganglionic eminence and 164 other cell types or tissues"/>
</dbReference>
<dbReference type="ChiTaRS" id="RGS12">
    <property type="organism name" value="human"/>
</dbReference>
<evidence type="ECO:0000313" key="1">
    <source>
        <dbReference type="Ensembl" id="ENSP00000493646.1"/>
    </source>
</evidence>
<dbReference type="EMBL" id="AL645949">
    <property type="status" value="NOT_ANNOTATED_CDS"/>
    <property type="molecule type" value="Genomic_DNA"/>
</dbReference>
<dbReference type="VEuPathDB" id="HostDB:ENSG00000159788"/>
<dbReference type="Ensembl" id="ENST00000643191.1">
    <property type="protein sequence ID" value="ENSP00000493646.1"/>
    <property type="gene ID" value="ENSG00000159788.21"/>
</dbReference>
<organism evidence="1 2">
    <name type="scientific">Homo sapiens</name>
    <name type="common">Human</name>
    <dbReference type="NCBI Taxonomy" id="9606"/>
    <lineage>
        <taxon>Eukaryota</taxon>
        <taxon>Metazoa</taxon>
        <taxon>Chordata</taxon>
        <taxon>Craniata</taxon>
        <taxon>Vertebrata</taxon>
        <taxon>Euteleostomi</taxon>
        <taxon>Mammalia</taxon>
        <taxon>Eutheria</taxon>
        <taxon>Euarchontoglires</taxon>
        <taxon>Primates</taxon>
        <taxon>Haplorrhini</taxon>
        <taxon>Catarrhini</taxon>
        <taxon>Hominidae</taxon>
        <taxon>Homo</taxon>
    </lineage>
</organism>
<proteinExistence type="evidence at protein level"/>
<dbReference type="ExpressionAtlas" id="A0A2R8YCJ1">
    <property type="expression patterns" value="baseline and differential"/>
</dbReference>
<evidence type="ECO:0007829" key="4">
    <source>
        <dbReference type="ProteomicsDB" id="A0A2R8YCJ1"/>
    </source>
</evidence>
<dbReference type="MassIVE" id="A0A2R8YCJ1"/>
<keyword evidence="2" id="KW-1185">Reference proteome</keyword>
<dbReference type="AlphaFoldDB" id="A0A2R8YCJ1"/>
<dbReference type="InterPro" id="IPR046995">
    <property type="entry name" value="RGS10/12/14-like"/>
</dbReference>